<proteinExistence type="predicted"/>
<feature type="signal peptide" evidence="1">
    <location>
        <begin position="1"/>
        <end position="22"/>
    </location>
</feature>
<feature type="chain" id="PRO_5036848076" evidence="1">
    <location>
        <begin position="23"/>
        <end position="165"/>
    </location>
</feature>
<comment type="caution">
    <text evidence="2">The sequence shown here is derived from an EMBL/GenBank/DDBJ whole genome shotgun (WGS) entry which is preliminary data.</text>
</comment>
<evidence type="ECO:0000313" key="3">
    <source>
        <dbReference type="Proteomes" id="UP000761264"/>
    </source>
</evidence>
<evidence type="ECO:0000256" key="1">
    <source>
        <dbReference type="SAM" id="SignalP"/>
    </source>
</evidence>
<dbReference type="AlphaFoldDB" id="A0A967KBN4"/>
<evidence type="ECO:0000313" key="2">
    <source>
        <dbReference type="EMBL" id="NIA69225.1"/>
    </source>
</evidence>
<dbReference type="EMBL" id="JAAQPH010000007">
    <property type="protein sequence ID" value="NIA69225.1"/>
    <property type="molecule type" value="Genomic_DNA"/>
</dbReference>
<accession>A0A967KBN4</accession>
<name>A0A967KBN4_9PROT</name>
<sequence>MRKLYASVSLALVASLVLLVQAAPILAGPSAVFTNNLDVLVHVDHCASGSTLCTGSSSSGEAAAGNDSIVEVIVHAKRPNGTPFAGLAESAFSLTSITNQGAGVTPVFVGSAICAACFLEVEPGVYRLASRPSFGTWGAGTYSVLLKVTNGNATRQVVVPIHIPN</sequence>
<dbReference type="RefSeq" id="WP_167224572.1">
    <property type="nucleotide sequence ID" value="NZ_JAAQPH010000007.1"/>
</dbReference>
<reference evidence="2" key="1">
    <citation type="submission" date="2020-03" db="EMBL/GenBank/DDBJ databases">
        <title>Genome of Pelagibius litoralis DSM 21314T.</title>
        <authorList>
            <person name="Wang G."/>
        </authorList>
    </citation>
    <scope>NUCLEOTIDE SEQUENCE</scope>
    <source>
        <strain evidence="2">DSM 21314</strain>
    </source>
</reference>
<gene>
    <name evidence="2" type="ORF">HBA54_11550</name>
</gene>
<organism evidence="2 3">
    <name type="scientific">Pelagibius litoralis</name>
    <dbReference type="NCBI Taxonomy" id="374515"/>
    <lineage>
        <taxon>Bacteria</taxon>
        <taxon>Pseudomonadati</taxon>
        <taxon>Pseudomonadota</taxon>
        <taxon>Alphaproteobacteria</taxon>
        <taxon>Rhodospirillales</taxon>
        <taxon>Rhodovibrionaceae</taxon>
        <taxon>Pelagibius</taxon>
    </lineage>
</organism>
<keyword evidence="1" id="KW-0732">Signal</keyword>
<protein>
    <submittedName>
        <fullName evidence="2">Uncharacterized protein</fullName>
    </submittedName>
</protein>
<dbReference type="Proteomes" id="UP000761264">
    <property type="component" value="Unassembled WGS sequence"/>
</dbReference>
<keyword evidence="3" id="KW-1185">Reference proteome</keyword>